<evidence type="ECO:0000313" key="13">
    <source>
        <dbReference type="EMBL" id="MCY6372619.1"/>
    </source>
</evidence>
<dbReference type="InterPro" id="IPR036206">
    <property type="entry name" value="ThiamineP_synth_sf"/>
</dbReference>
<evidence type="ECO:0000256" key="4">
    <source>
        <dbReference type="ARBA" id="ARBA00022842"/>
    </source>
</evidence>
<comment type="similarity">
    <text evidence="9 10">Belongs to the thiamine-phosphate synthase family.</text>
</comment>
<dbReference type="SUPFAM" id="SSF51391">
    <property type="entry name" value="Thiamin phosphate synthase"/>
    <property type="match status" value="1"/>
</dbReference>
<organism evidence="13 14">
    <name type="scientific">Clostridium ganghwense</name>
    <dbReference type="NCBI Taxonomy" id="312089"/>
    <lineage>
        <taxon>Bacteria</taxon>
        <taxon>Bacillati</taxon>
        <taxon>Bacillota</taxon>
        <taxon>Clostridia</taxon>
        <taxon>Eubacteriales</taxon>
        <taxon>Clostridiaceae</taxon>
        <taxon>Clostridium</taxon>
    </lineage>
</organism>
<evidence type="ECO:0000256" key="10">
    <source>
        <dbReference type="RuleBase" id="RU003826"/>
    </source>
</evidence>
<feature type="binding site" evidence="9">
    <location>
        <position position="92"/>
    </location>
    <ligand>
        <name>Mg(2+)</name>
        <dbReference type="ChEBI" id="CHEBI:18420"/>
    </ligand>
</feature>
<comment type="catalytic activity">
    <reaction evidence="7 9 10">
        <text>2-(2-carboxy-4-methylthiazol-5-yl)ethyl phosphate + 4-amino-2-methyl-5-(diphosphooxymethyl)pyrimidine + 2 H(+) = thiamine phosphate + CO2 + diphosphate</text>
        <dbReference type="Rhea" id="RHEA:47848"/>
        <dbReference type="ChEBI" id="CHEBI:15378"/>
        <dbReference type="ChEBI" id="CHEBI:16526"/>
        <dbReference type="ChEBI" id="CHEBI:33019"/>
        <dbReference type="ChEBI" id="CHEBI:37575"/>
        <dbReference type="ChEBI" id="CHEBI:57841"/>
        <dbReference type="ChEBI" id="CHEBI:62890"/>
        <dbReference type="EC" id="2.5.1.3"/>
    </reaction>
</comment>
<sequence>MKLDNKSLLLYLVTDRSWLGDQSLISQVEKSLIEGVTFLQLREKNLDNESFLNLAIEMKDLACRYDVPFVINDNIDIAIKSDADGVHIGQDDMPIEEARKIIGKDKILGVSAGTVEEAILAEQLGADYLGVGAIFSTNTKKDAQNISFETLKNICESVDIPVVAIGGINKENILSLEGSGIDGVSVISAILAQKNIAKATYELKDICERIFKHD</sequence>
<comment type="caution">
    <text evidence="13">The sequence shown here is derived from an EMBL/GenBank/DDBJ whole genome shotgun (WGS) entry which is preliminary data.</text>
</comment>
<dbReference type="CDD" id="cd00564">
    <property type="entry name" value="TMP_TenI"/>
    <property type="match status" value="1"/>
</dbReference>
<protein>
    <recommendedName>
        <fullName evidence="9">Thiamine-phosphate synthase</fullName>
        <shortName evidence="9">TP synthase</shortName>
        <shortName evidence="9">TPS</shortName>
        <ecNumber evidence="9">2.5.1.3</ecNumber>
    </recommendedName>
    <alternativeName>
        <fullName evidence="9">Thiamine-phosphate pyrophosphorylase</fullName>
        <shortName evidence="9">TMP pyrophosphorylase</shortName>
        <shortName evidence="9">TMP-PPase</shortName>
    </alternativeName>
</protein>
<dbReference type="InterPro" id="IPR022998">
    <property type="entry name" value="ThiamineP_synth_TenI"/>
</dbReference>
<keyword evidence="2 9" id="KW-0808">Transferase</keyword>
<dbReference type="InterPro" id="IPR034291">
    <property type="entry name" value="TMP_synthase"/>
</dbReference>
<keyword evidence="4 9" id="KW-0460">Magnesium</keyword>
<feature type="binding site" evidence="9">
    <location>
        <begin position="187"/>
        <end position="188"/>
    </location>
    <ligand>
        <name>2-[(2R,5Z)-2-carboxy-4-methylthiazol-5(2H)-ylidene]ethyl phosphate</name>
        <dbReference type="ChEBI" id="CHEBI:62899"/>
    </ligand>
</feature>
<dbReference type="InterPro" id="IPR013785">
    <property type="entry name" value="Aldolase_TIM"/>
</dbReference>
<evidence type="ECO:0000256" key="5">
    <source>
        <dbReference type="ARBA" id="ARBA00022977"/>
    </source>
</evidence>
<dbReference type="PANTHER" id="PTHR20857:SF15">
    <property type="entry name" value="THIAMINE-PHOSPHATE SYNTHASE"/>
    <property type="match status" value="1"/>
</dbReference>
<evidence type="ECO:0000256" key="8">
    <source>
        <dbReference type="ARBA" id="ARBA00047883"/>
    </source>
</evidence>
<evidence type="ECO:0000256" key="11">
    <source>
        <dbReference type="RuleBase" id="RU004253"/>
    </source>
</evidence>
<evidence type="ECO:0000256" key="1">
    <source>
        <dbReference type="ARBA" id="ARBA00005165"/>
    </source>
</evidence>
<dbReference type="Gene3D" id="3.20.20.70">
    <property type="entry name" value="Aldolase class I"/>
    <property type="match status" value="1"/>
</dbReference>
<evidence type="ECO:0000256" key="6">
    <source>
        <dbReference type="ARBA" id="ARBA00047334"/>
    </source>
</evidence>
<comment type="catalytic activity">
    <reaction evidence="8 9 10">
        <text>2-[(2R,5Z)-2-carboxy-4-methylthiazol-5(2H)-ylidene]ethyl phosphate + 4-amino-2-methyl-5-(diphosphooxymethyl)pyrimidine + 2 H(+) = thiamine phosphate + CO2 + diphosphate</text>
        <dbReference type="Rhea" id="RHEA:47844"/>
        <dbReference type="ChEBI" id="CHEBI:15378"/>
        <dbReference type="ChEBI" id="CHEBI:16526"/>
        <dbReference type="ChEBI" id="CHEBI:33019"/>
        <dbReference type="ChEBI" id="CHEBI:37575"/>
        <dbReference type="ChEBI" id="CHEBI:57841"/>
        <dbReference type="ChEBI" id="CHEBI:62899"/>
        <dbReference type="EC" id="2.5.1.3"/>
    </reaction>
</comment>
<evidence type="ECO:0000256" key="9">
    <source>
        <dbReference type="HAMAP-Rule" id="MF_00097"/>
    </source>
</evidence>
<feature type="binding site" evidence="9">
    <location>
        <position position="140"/>
    </location>
    <ligand>
        <name>4-amino-2-methyl-5-(diphosphooxymethyl)pyrimidine</name>
        <dbReference type="ChEBI" id="CHEBI:57841"/>
    </ligand>
</feature>
<comment type="cofactor">
    <cofactor evidence="9">
        <name>Mg(2+)</name>
        <dbReference type="ChEBI" id="CHEBI:18420"/>
    </cofactor>
    <text evidence="9">Binds 1 Mg(2+) ion per subunit.</text>
</comment>
<evidence type="ECO:0000313" key="14">
    <source>
        <dbReference type="Proteomes" id="UP001079657"/>
    </source>
</evidence>
<dbReference type="NCBIfam" id="TIGR00693">
    <property type="entry name" value="thiE"/>
    <property type="match status" value="1"/>
</dbReference>
<dbReference type="PANTHER" id="PTHR20857">
    <property type="entry name" value="THIAMINE-PHOSPHATE PYROPHOSPHORYLASE"/>
    <property type="match status" value="1"/>
</dbReference>
<name>A0ABT4CU75_9CLOT</name>
<evidence type="ECO:0000256" key="2">
    <source>
        <dbReference type="ARBA" id="ARBA00022679"/>
    </source>
</evidence>
<dbReference type="Pfam" id="PF02581">
    <property type="entry name" value="TMP-TENI"/>
    <property type="match status" value="1"/>
</dbReference>
<evidence type="ECO:0000256" key="3">
    <source>
        <dbReference type="ARBA" id="ARBA00022723"/>
    </source>
</evidence>
<dbReference type="EC" id="2.5.1.3" evidence="9"/>
<feature type="binding site" evidence="9">
    <location>
        <position position="72"/>
    </location>
    <ligand>
        <name>4-amino-2-methyl-5-(diphosphooxymethyl)pyrimidine</name>
        <dbReference type="ChEBI" id="CHEBI:57841"/>
    </ligand>
</feature>
<accession>A0ABT4CU75</accession>
<evidence type="ECO:0000259" key="12">
    <source>
        <dbReference type="Pfam" id="PF02581"/>
    </source>
</evidence>
<proteinExistence type="inferred from homology"/>
<dbReference type="EMBL" id="JAPQES010000008">
    <property type="protein sequence ID" value="MCY6372619.1"/>
    <property type="molecule type" value="Genomic_DNA"/>
</dbReference>
<dbReference type="HAMAP" id="MF_00097">
    <property type="entry name" value="TMP_synthase"/>
    <property type="match status" value="1"/>
</dbReference>
<comment type="function">
    <text evidence="9">Condenses 4-methyl-5-(beta-hydroxyethyl)thiazole monophosphate (THZ-P) and 2-methyl-4-amino-5-hydroxymethyl pyrimidine pyrophosphate (HMP-PP) to form thiamine monophosphate (TMP).</text>
</comment>
<feature type="binding site" evidence="9">
    <location>
        <begin position="137"/>
        <end position="139"/>
    </location>
    <ligand>
        <name>2-[(2R,5Z)-2-carboxy-4-methylthiazol-5(2H)-ylidene]ethyl phosphate</name>
        <dbReference type="ChEBI" id="CHEBI:62899"/>
    </ligand>
</feature>
<feature type="binding site" evidence="9">
    <location>
        <begin position="40"/>
        <end position="44"/>
    </location>
    <ligand>
        <name>4-amino-2-methyl-5-(diphosphooxymethyl)pyrimidine</name>
        <dbReference type="ChEBI" id="CHEBI:57841"/>
    </ligand>
</feature>
<feature type="binding site" evidence="9">
    <location>
        <position position="73"/>
    </location>
    <ligand>
        <name>Mg(2+)</name>
        <dbReference type="ChEBI" id="CHEBI:18420"/>
    </ligand>
</feature>
<keyword evidence="3 9" id="KW-0479">Metal-binding</keyword>
<keyword evidence="14" id="KW-1185">Reference proteome</keyword>
<gene>
    <name evidence="9 13" type="primary">thiE</name>
    <name evidence="13" type="ORF">OXH55_18585</name>
</gene>
<dbReference type="Proteomes" id="UP001079657">
    <property type="component" value="Unassembled WGS sequence"/>
</dbReference>
<evidence type="ECO:0000256" key="7">
    <source>
        <dbReference type="ARBA" id="ARBA00047851"/>
    </source>
</evidence>
<feature type="binding site" evidence="9">
    <location>
        <position position="167"/>
    </location>
    <ligand>
        <name>2-[(2R,5Z)-2-carboxy-4-methylthiazol-5(2H)-ylidene]ethyl phosphate</name>
        <dbReference type="ChEBI" id="CHEBI:62899"/>
    </ligand>
</feature>
<reference evidence="13" key="1">
    <citation type="submission" date="2022-12" db="EMBL/GenBank/DDBJ databases">
        <authorList>
            <person name="Wang J."/>
        </authorList>
    </citation>
    <scope>NUCLEOTIDE SEQUENCE</scope>
    <source>
        <strain evidence="13">HY-42-06</strain>
    </source>
</reference>
<feature type="domain" description="Thiamine phosphate synthase/TenI" evidence="12">
    <location>
        <begin position="10"/>
        <end position="190"/>
    </location>
</feature>
<feature type="binding site" evidence="9">
    <location>
        <position position="111"/>
    </location>
    <ligand>
        <name>4-amino-2-methyl-5-(diphosphooxymethyl)pyrimidine</name>
        <dbReference type="ChEBI" id="CHEBI:57841"/>
    </ligand>
</feature>
<keyword evidence="5 9" id="KW-0784">Thiamine biosynthesis</keyword>
<dbReference type="GO" id="GO:0004789">
    <property type="term" value="F:thiamine-phosphate diphosphorylase activity"/>
    <property type="evidence" value="ECO:0007669"/>
    <property type="project" value="UniProtKB-EC"/>
</dbReference>
<comment type="catalytic activity">
    <reaction evidence="6 9 10">
        <text>4-methyl-5-(2-phosphooxyethyl)-thiazole + 4-amino-2-methyl-5-(diphosphooxymethyl)pyrimidine + H(+) = thiamine phosphate + diphosphate</text>
        <dbReference type="Rhea" id="RHEA:22328"/>
        <dbReference type="ChEBI" id="CHEBI:15378"/>
        <dbReference type="ChEBI" id="CHEBI:33019"/>
        <dbReference type="ChEBI" id="CHEBI:37575"/>
        <dbReference type="ChEBI" id="CHEBI:57841"/>
        <dbReference type="ChEBI" id="CHEBI:58296"/>
        <dbReference type="EC" id="2.5.1.3"/>
    </reaction>
</comment>
<comment type="pathway">
    <text evidence="1 9 11">Cofactor biosynthesis; thiamine diphosphate biosynthesis; thiamine phosphate from 4-amino-2-methyl-5-diphosphomethylpyrimidine and 4-methyl-5-(2-phosphoethyl)-thiazole: step 1/1.</text>
</comment>